<proteinExistence type="predicted"/>
<dbReference type="AlphaFoldDB" id="A0AAV7R978"/>
<evidence type="ECO:0000313" key="3">
    <source>
        <dbReference type="Proteomes" id="UP001066276"/>
    </source>
</evidence>
<sequence length="109" mass="12467">MLNRNEAARLRKEKIDAAPAKRLEIRRMAHWIDAKLSRNDADRLSERNRHSACRAVKISTQRPLDRRSHCGFALSVPDFNALSPGHLKTPQPKEDPSLHARNRRKACPA</sequence>
<gene>
    <name evidence="2" type="ORF">NDU88_001478</name>
</gene>
<evidence type="ECO:0000256" key="1">
    <source>
        <dbReference type="SAM" id="MobiDB-lite"/>
    </source>
</evidence>
<organism evidence="2 3">
    <name type="scientific">Pleurodeles waltl</name>
    <name type="common">Iberian ribbed newt</name>
    <dbReference type="NCBI Taxonomy" id="8319"/>
    <lineage>
        <taxon>Eukaryota</taxon>
        <taxon>Metazoa</taxon>
        <taxon>Chordata</taxon>
        <taxon>Craniata</taxon>
        <taxon>Vertebrata</taxon>
        <taxon>Euteleostomi</taxon>
        <taxon>Amphibia</taxon>
        <taxon>Batrachia</taxon>
        <taxon>Caudata</taxon>
        <taxon>Salamandroidea</taxon>
        <taxon>Salamandridae</taxon>
        <taxon>Pleurodelinae</taxon>
        <taxon>Pleurodeles</taxon>
    </lineage>
</organism>
<comment type="caution">
    <text evidence="2">The sequence shown here is derived from an EMBL/GenBank/DDBJ whole genome shotgun (WGS) entry which is preliminary data.</text>
</comment>
<feature type="compositionally biased region" description="Basic residues" evidence="1">
    <location>
        <begin position="100"/>
        <end position="109"/>
    </location>
</feature>
<dbReference type="EMBL" id="JANPWB010000009">
    <property type="protein sequence ID" value="KAJ1148650.1"/>
    <property type="molecule type" value="Genomic_DNA"/>
</dbReference>
<protein>
    <submittedName>
        <fullName evidence="2">Uncharacterized protein</fullName>
    </submittedName>
</protein>
<reference evidence="2" key="1">
    <citation type="journal article" date="2022" name="bioRxiv">
        <title>Sequencing and chromosome-scale assembly of the giantPleurodeles waltlgenome.</title>
        <authorList>
            <person name="Brown T."/>
            <person name="Elewa A."/>
            <person name="Iarovenko S."/>
            <person name="Subramanian E."/>
            <person name="Araus A.J."/>
            <person name="Petzold A."/>
            <person name="Susuki M."/>
            <person name="Suzuki K.-i.T."/>
            <person name="Hayashi T."/>
            <person name="Toyoda A."/>
            <person name="Oliveira C."/>
            <person name="Osipova E."/>
            <person name="Leigh N.D."/>
            <person name="Simon A."/>
            <person name="Yun M.H."/>
        </authorList>
    </citation>
    <scope>NUCLEOTIDE SEQUENCE</scope>
    <source>
        <strain evidence="2">20211129_DDA</strain>
        <tissue evidence="2">Liver</tissue>
    </source>
</reference>
<feature type="region of interest" description="Disordered" evidence="1">
    <location>
        <begin position="81"/>
        <end position="109"/>
    </location>
</feature>
<keyword evidence="3" id="KW-1185">Reference proteome</keyword>
<dbReference type="Proteomes" id="UP001066276">
    <property type="component" value="Chromosome 5"/>
</dbReference>
<accession>A0AAV7R978</accession>
<name>A0AAV7R978_PLEWA</name>
<evidence type="ECO:0000313" key="2">
    <source>
        <dbReference type="EMBL" id="KAJ1148650.1"/>
    </source>
</evidence>